<dbReference type="EMBL" id="HE978315">
    <property type="protein sequence ID" value="CCK68804.1"/>
    <property type="molecule type" value="Genomic_DNA"/>
</dbReference>
<gene>
    <name evidence="1" type="primary">KNAG0B03620</name>
    <name evidence="1" type="ordered locus">KNAG_0B03620</name>
</gene>
<dbReference type="Pfam" id="PF08730">
    <property type="entry name" value="Rad33"/>
    <property type="match status" value="1"/>
</dbReference>
<dbReference type="eggNOG" id="ENOG502RZDT">
    <property type="taxonomic scope" value="Eukaryota"/>
</dbReference>
<dbReference type="STRING" id="1071383.J7S3M3"/>
<organism evidence="1 2">
    <name type="scientific">Huiozyma naganishii (strain ATCC MYA-139 / BCRC 22969 / CBS 8797 / KCTC 17520 / NBRC 10181 / NCYC 3082 / Yp74L-3)</name>
    <name type="common">Yeast</name>
    <name type="synonym">Kazachstania naganishii</name>
    <dbReference type="NCBI Taxonomy" id="1071383"/>
    <lineage>
        <taxon>Eukaryota</taxon>
        <taxon>Fungi</taxon>
        <taxon>Dikarya</taxon>
        <taxon>Ascomycota</taxon>
        <taxon>Saccharomycotina</taxon>
        <taxon>Saccharomycetes</taxon>
        <taxon>Saccharomycetales</taxon>
        <taxon>Saccharomycetaceae</taxon>
        <taxon>Huiozyma</taxon>
    </lineage>
</organism>
<reference evidence="2" key="2">
    <citation type="submission" date="2012-08" db="EMBL/GenBank/DDBJ databases">
        <title>Genome sequence of Kazachstania naganishii.</title>
        <authorList>
            <person name="Gordon J.L."/>
            <person name="Armisen D."/>
            <person name="Proux-Wera E."/>
            <person name="OhEigeartaigh S.S."/>
            <person name="Byrne K.P."/>
            <person name="Wolfe K.H."/>
        </authorList>
    </citation>
    <scope>NUCLEOTIDE SEQUENCE [LARGE SCALE GENOMIC DNA]</scope>
    <source>
        <strain evidence="2">ATCC MYA-139 / BCRC 22969 / CBS 8797 / CCRC 22969 / KCTC 17520 / NBRC 10181 / NCYC 3082</strain>
    </source>
</reference>
<name>J7S3M3_HUIN7</name>
<evidence type="ECO:0000313" key="1">
    <source>
        <dbReference type="EMBL" id="CCK68804.1"/>
    </source>
</evidence>
<proteinExistence type="predicted"/>
<protein>
    <recommendedName>
        <fullName evidence="3">DNA repair protein RAD33</fullName>
    </recommendedName>
</protein>
<dbReference type="GeneID" id="34524454"/>
<dbReference type="OrthoDB" id="4085867at2759"/>
<sequence>MAQGKLDYSYVERFERGSIPEEVEDELLGEYAKFSLDGDMVWSDLAPFFEDLQLPAALCRLVRRDDVVLEGTVDVIDFSKIIRLTYHLLVFMDNESVINEFWSLLVGYSGRDVQFPHVELQNHILSVKDLQKVGNLVNEDSGNIIGMLSCATRGTRVYMTYLDFANVLGKLGYLRF</sequence>
<dbReference type="OMA" id="EMISCAT"/>
<dbReference type="RefSeq" id="XP_022463050.1">
    <property type="nucleotide sequence ID" value="XM_022606346.1"/>
</dbReference>
<dbReference type="AlphaFoldDB" id="J7S3M3"/>
<evidence type="ECO:0008006" key="3">
    <source>
        <dbReference type="Google" id="ProtNLM"/>
    </source>
</evidence>
<dbReference type="GO" id="GO:0006289">
    <property type="term" value="P:nucleotide-excision repair"/>
    <property type="evidence" value="ECO:0007669"/>
    <property type="project" value="EnsemblFungi"/>
</dbReference>
<accession>J7S3M3</accession>
<dbReference type="InterPro" id="IPR014841">
    <property type="entry name" value="Rad33"/>
</dbReference>
<dbReference type="KEGG" id="kng:KNAG_0B03620"/>
<dbReference type="HOGENOM" id="CLU_117800_1_0_1"/>
<reference evidence="1 2" key="1">
    <citation type="journal article" date="2011" name="Proc. Natl. Acad. Sci. U.S.A.">
        <title>Evolutionary erosion of yeast sex chromosomes by mating-type switching accidents.</title>
        <authorList>
            <person name="Gordon J.L."/>
            <person name="Armisen D."/>
            <person name="Proux-Wera E."/>
            <person name="Oheigeartaigh S.S."/>
            <person name="Byrne K.P."/>
            <person name="Wolfe K.H."/>
        </authorList>
    </citation>
    <scope>NUCLEOTIDE SEQUENCE [LARGE SCALE GENOMIC DNA]</scope>
    <source>
        <strain evidence="2">ATCC MYA-139 / BCRC 22969 / CBS 8797 / CCRC 22969 / KCTC 17520 / NBRC 10181 / NCYC 3082</strain>
    </source>
</reference>
<evidence type="ECO:0000313" key="2">
    <source>
        <dbReference type="Proteomes" id="UP000006310"/>
    </source>
</evidence>
<keyword evidence="2" id="KW-1185">Reference proteome</keyword>
<dbReference type="Proteomes" id="UP000006310">
    <property type="component" value="Chromosome 2"/>
</dbReference>